<proteinExistence type="predicted"/>
<dbReference type="Gene3D" id="3.40.50.720">
    <property type="entry name" value="NAD(P)-binding Rossmann-like Domain"/>
    <property type="match status" value="1"/>
</dbReference>
<name>A0ABS4FX15_9BACL</name>
<protein>
    <submittedName>
        <fullName evidence="1">NADPH:quinone reductase-like Zn-dependent oxidoreductase</fullName>
    </submittedName>
</protein>
<evidence type="ECO:0000313" key="2">
    <source>
        <dbReference type="Proteomes" id="UP001519272"/>
    </source>
</evidence>
<evidence type="ECO:0000313" key="1">
    <source>
        <dbReference type="EMBL" id="MBP1907112.1"/>
    </source>
</evidence>
<organism evidence="1 2">
    <name type="scientific">Paenibacillus turicensis</name>
    <dbReference type="NCBI Taxonomy" id="160487"/>
    <lineage>
        <taxon>Bacteria</taxon>
        <taxon>Bacillati</taxon>
        <taxon>Bacillota</taxon>
        <taxon>Bacilli</taxon>
        <taxon>Bacillales</taxon>
        <taxon>Paenibacillaceae</taxon>
        <taxon>Paenibacillus</taxon>
    </lineage>
</organism>
<dbReference type="EMBL" id="JAGGKG010000022">
    <property type="protein sequence ID" value="MBP1907112.1"/>
    <property type="molecule type" value="Genomic_DNA"/>
</dbReference>
<keyword evidence="2" id="KW-1185">Reference proteome</keyword>
<reference evidence="1 2" key="1">
    <citation type="submission" date="2021-03" db="EMBL/GenBank/DDBJ databases">
        <title>Genomic Encyclopedia of Type Strains, Phase IV (KMG-IV): sequencing the most valuable type-strain genomes for metagenomic binning, comparative biology and taxonomic classification.</title>
        <authorList>
            <person name="Goeker M."/>
        </authorList>
    </citation>
    <scope>NUCLEOTIDE SEQUENCE [LARGE SCALE GENOMIC DNA]</scope>
    <source>
        <strain evidence="1 2">DSM 14349</strain>
    </source>
</reference>
<dbReference type="InterPro" id="IPR036291">
    <property type="entry name" value="NAD(P)-bd_dom_sf"/>
</dbReference>
<accession>A0ABS4FX15</accession>
<comment type="caution">
    <text evidence="1">The sequence shown here is derived from an EMBL/GenBank/DDBJ whole genome shotgun (WGS) entry which is preliminary data.</text>
</comment>
<sequence length="104" mass="11008">MVTGATGSVGGAAMPMLHKKGYQVVASTGNLDAADYLKSLGASEQQWQAAVDPVGGNMLAAILSKIEYGDSVRYFEIQSSWPYSGSCVSRLIVQILMKCLFATV</sequence>
<dbReference type="SUPFAM" id="SSF51735">
    <property type="entry name" value="NAD(P)-binding Rossmann-fold domains"/>
    <property type="match status" value="1"/>
</dbReference>
<dbReference type="Proteomes" id="UP001519272">
    <property type="component" value="Unassembled WGS sequence"/>
</dbReference>
<gene>
    <name evidence="1" type="ORF">J2Z32_003777</name>
</gene>